<dbReference type="AlphaFoldDB" id="A0A9P1MWP5"/>
<name>A0A9P1MWP5_9PELO</name>
<evidence type="ECO:0000256" key="1">
    <source>
        <dbReference type="SAM" id="SignalP"/>
    </source>
</evidence>
<reference evidence="2" key="1">
    <citation type="submission" date="2022-11" db="EMBL/GenBank/DDBJ databases">
        <authorList>
            <person name="Kikuchi T."/>
        </authorList>
    </citation>
    <scope>NUCLEOTIDE SEQUENCE</scope>
    <source>
        <strain evidence="2">PS1010</strain>
    </source>
</reference>
<gene>
    <name evidence="2" type="ORF">CAMP_LOCUS5701</name>
</gene>
<dbReference type="Proteomes" id="UP001152747">
    <property type="component" value="Unassembled WGS sequence"/>
</dbReference>
<evidence type="ECO:0000313" key="2">
    <source>
        <dbReference type="EMBL" id="CAI5443064.1"/>
    </source>
</evidence>
<feature type="chain" id="PRO_5040234461" evidence="1">
    <location>
        <begin position="18"/>
        <end position="98"/>
    </location>
</feature>
<keyword evidence="1" id="KW-0732">Signal</keyword>
<comment type="caution">
    <text evidence="2">The sequence shown here is derived from an EMBL/GenBank/DDBJ whole genome shotgun (WGS) entry which is preliminary data.</text>
</comment>
<accession>A0A9P1MWP5</accession>
<organism evidence="2 3">
    <name type="scientific">Caenorhabditis angaria</name>
    <dbReference type="NCBI Taxonomy" id="860376"/>
    <lineage>
        <taxon>Eukaryota</taxon>
        <taxon>Metazoa</taxon>
        <taxon>Ecdysozoa</taxon>
        <taxon>Nematoda</taxon>
        <taxon>Chromadorea</taxon>
        <taxon>Rhabditida</taxon>
        <taxon>Rhabditina</taxon>
        <taxon>Rhabditomorpha</taxon>
        <taxon>Rhabditoidea</taxon>
        <taxon>Rhabditidae</taxon>
        <taxon>Peloderinae</taxon>
        <taxon>Caenorhabditis</taxon>
    </lineage>
</organism>
<keyword evidence="3" id="KW-1185">Reference proteome</keyword>
<dbReference type="EMBL" id="CANHGI010000002">
    <property type="protein sequence ID" value="CAI5443064.1"/>
    <property type="molecule type" value="Genomic_DNA"/>
</dbReference>
<feature type="signal peptide" evidence="1">
    <location>
        <begin position="1"/>
        <end position="17"/>
    </location>
</feature>
<sequence>MRLSIFIYFCLILPIFSINWLEVLENTLDENVGVCDNLYRHVCPQNKTDGFSQAIIQEFKKDFETYKIPENFEKIKEEVKTFIETLRHNTTFKNRPVS</sequence>
<protein>
    <submittedName>
        <fullName evidence="2">Uncharacterized protein</fullName>
    </submittedName>
</protein>
<evidence type="ECO:0000313" key="3">
    <source>
        <dbReference type="Proteomes" id="UP001152747"/>
    </source>
</evidence>
<proteinExistence type="predicted"/>